<evidence type="ECO:0000313" key="1">
    <source>
        <dbReference type="EMBL" id="KAI8560842.1"/>
    </source>
</evidence>
<organism evidence="1 2">
    <name type="scientific">Rhododendron molle</name>
    <name type="common">Chinese azalea</name>
    <name type="synonym">Azalea mollis</name>
    <dbReference type="NCBI Taxonomy" id="49168"/>
    <lineage>
        <taxon>Eukaryota</taxon>
        <taxon>Viridiplantae</taxon>
        <taxon>Streptophyta</taxon>
        <taxon>Embryophyta</taxon>
        <taxon>Tracheophyta</taxon>
        <taxon>Spermatophyta</taxon>
        <taxon>Magnoliopsida</taxon>
        <taxon>eudicotyledons</taxon>
        <taxon>Gunneridae</taxon>
        <taxon>Pentapetalae</taxon>
        <taxon>asterids</taxon>
        <taxon>Ericales</taxon>
        <taxon>Ericaceae</taxon>
        <taxon>Ericoideae</taxon>
        <taxon>Rhodoreae</taxon>
        <taxon>Rhododendron</taxon>
    </lineage>
</organism>
<evidence type="ECO:0000313" key="2">
    <source>
        <dbReference type="Proteomes" id="UP001062846"/>
    </source>
</evidence>
<proteinExistence type="predicted"/>
<comment type="caution">
    <text evidence="1">The sequence shown here is derived from an EMBL/GenBank/DDBJ whole genome shotgun (WGS) entry which is preliminary data.</text>
</comment>
<dbReference type="Proteomes" id="UP001062846">
    <property type="component" value="Chromosome 4"/>
</dbReference>
<name>A0ACC0P597_RHOML</name>
<gene>
    <name evidence="1" type="ORF">RHMOL_Rhmol04G0287100</name>
</gene>
<sequence>MEKENPSSLLLASYLNKSPAADGPPPTAVPRPSHGKVFVSFSTNYIALRHYMFTLGILLEIEPLGSKAKRHAMQCEDRISNLPSNLIGRILSFLTTKMAVATSVLSTRWKQFWTLVTSVDFDDKLMLQRQKSNRAALQMIFASFVHRVLERVSCLDKFRLKCCQSYDVSHVNAWVAAPLKYPIEEFDLSIPVKNSTNHVLPLDLSSRRTLVVLKLGTKFMLNVPASVCLPSLKILHLDSIQFSDDDSIKRLLLGCPVLDELSMNECVGKDVHVINIYAPVLTKLRYRNKRKKSFYSEAEYKVVIDTPALLYLELIDYEAEVYLVKNLSHIVKADISIAVQYDETHYKGMTDLLMGISEVQSLHLYNSCREVVHKIYSELPIFHNLTSLVLGAGYVRWVWLSQLLAKSPCLERLVFKEGYHIEYDEDACDDEDDSEEDNKSSVWHDWHPPRIVPSCLLSNLKVIRFLKFRGDGDLRLAKYFLKNAEVLEKLIIHYKLFQKNFDLAEDQLRVATQLLMLPRGSRACRIKLVTLRDEESD</sequence>
<keyword evidence="2" id="KW-1185">Reference proteome</keyword>
<dbReference type="EMBL" id="CM046391">
    <property type="protein sequence ID" value="KAI8560842.1"/>
    <property type="molecule type" value="Genomic_DNA"/>
</dbReference>
<accession>A0ACC0P597</accession>
<reference evidence="1" key="1">
    <citation type="submission" date="2022-02" db="EMBL/GenBank/DDBJ databases">
        <title>Plant Genome Project.</title>
        <authorList>
            <person name="Zhang R.-G."/>
        </authorList>
    </citation>
    <scope>NUCLEOTIDE SEQUENCE</scope>
    <source>
        <strain evidence="1">AT1</strain>
    </source>
</reference>
<protein>
    <submittedName>
        <fullName evidence="1">Uncharacterized protein</fullName>
    </submittedName>
</protein>